<evidence type="ECO:0000313" key="3">
    <source>
        <dbReference type="EMBL" id="QRO50560.1"/>
    </source>
</evidence>
<dbReference type="PROSITE" id="PS51724">
    <property type="entry name" value="SPOR"/>
    <property type="match status" value="1"/>
</dbReference>
<evidence type="ECO:0000313" key="6">
    <source>
        <dbReference type="Proteomes" id="UP000654720"/>
    </source>
</evidence>
<dbReference type="AlphaFoldDB" id="A0A413IS04"/>
<dbReference type="RefSeq" id="WP_027200737.1">
    <property type="nucleotide sequence ID" value="NZ_CAJKXH010000009.1"/>
</dbReference>
<protein>
    <submittedName>
        <fullName evidence="4">SPOR domain-containing protein</fullName>
    </submittedName>
</protein>
<feature type="region of interest" description="Disordered" evidence="1">
    <location>
        <begin position="51"/>
        <end position="86"/>
    </location>
</feature>
<evidence type="ECO:0000256" key="1">
    <source>
        <dbReference type="SAM" id="MobiDB-lite"/>
    </source>
</evidence>
<evidence type="ECO:0000313" key="4">
    <source>
        <dbReference type="EMBL" id="RGY20359.1"/>
    </source>
</evidence>
<evidence type="ECO:0000259" key="2">
    <source>
        <dbReference type="PROSITE" id="PS51724"/>
    </source>
</evidence>
<keyword evidence="6" id="KW-1185">Reference proteome</keyword>
<dbReference type="EMBL" id="QSCR01000003">
    <property type="protein sequence ID" value="RGY20359.1"/>
    <property type="molecule type" value="Genomic_DNA"/>
</dbReference>
<dbReference type="OrthoDB" id="1097031at2"/>
<sequence length="166" mass="18789">MKLALFLSFVLMLPFIGCQRDKMNSKNLTTTNVKRSLPASLPENHVSLDTIKQNPSQDANNTTIASNVKLSPSRQETGKQQGTEQNIKKTNTRSYHIIVASHPRENLAEKDVTQLKAKGFPEAQIITKDQRYRVSIANYTDKQEATKQRDLLATQLGQSDIWIMLY</sequence>
<dbReference type="Proteomes" id="UP000654720">
    <property type="component" value="Chromosome"/>
</dbReference>
<name>A0A413IS04_9BACT</name>
<dbReference type="Gene3D" id="3.30.70.1070">
    <property type="entry name" value="Sporulation related repeat"/>
    <property type="match status" value="1"/>
</dbReference>
<reference evidence="4 5" key="1">
    <citation type="submission" date="2018-08" db="EMBL/GenBank/DDBJ databases">
        <title>A genome reference for cultivated species of the human gut microbiota.</title>
        <authorList>
            <person name="Zou Y."/>
            <person name="Xue W."/>
            <person name="Luo G."/>
        </authorList>
    </citation>
    <scope>NUCLEOTIDE SEQUENCE [LARGE SCALE GENOMIC DNA]</scope>
    <source>
        <strain evidence="4 5">OF02-7</strain>
    </source>
</reference>
<feature type="domain" description="SPOR" evidence="2">
    <location>
        <begin position="89"/>
        <end position="165"/>
    </location>
</feature>
<dbReference type="GeneID" id="93096625"/>
<proteinExistence type="predicted"/>
<dbReference type="SUPFAM" id="SSF110997">
    <property type="entry name" value="Sporulation related repeat"/>
    <property type="match status" value="1"/>
</dbReference>
<accession>A0A413IS04</accession>
<dbReference type="EMBL" id="CP069450">
    <property type="protein sequence ID" value="QRO50560.1"/>
    <property type="molecule type" value="Genomic_DNA"/>
</dbReference>
<reference evidence="3 6" key="2">
    <citation type="submission" date="2021-02" db="EMBL/GenBank/DDBJ databases">
        <title>FDA dAtabase for Regulatory Grade micrObial Sequences (FDA-ARGOS): Supporting development and validation of Infectious Disease Dx tests.</title>
        <authorList>
            <person name="Carlson P."/>
            <person name="Fischbach M."/>
            <person name="Hastie J."/>
            <person name="Bilen M."/>
            <person name="Cheng A."/>
            <person name="Tallon L."/>
            <person name="Sadzewicz L."/>
            <person name="Zhao X."/>
            <person name="Boylan J."/>
            <person name="Ott S."/>
            <person name="Bowen H."/>
            <person name="Vavikolanu K."/>
            <person name="Mehta A."/>
            <person name="Aluvathingal J."/>
            <person name="Nadendla S."/>
            <person name="Yan Y."/>
            <person name="Sichtig H."/>
        </authorList>
    </citation>
    <scope>NUCLEOTIDE SEQUENCE [LARGE SCALE GENOMIC DNA]</scope>
    <source>
        <strain evidence="3 6">FDAARGOS_1229</strain>
    </source>
</reference>
<organism evidence="4 5">
    <name type="scientific">Butyricimonas virosa</name>
    <dbReference type="NCBI Taxonomy" id="544645"/>
    <lineage>
        <taxon>Bacteria</taxon>
        <taxon>Pseudomonadati</taxon>
        <taxon>Bacteroidota</taxon>
        <taxon>Bacteroidia</taxon>
        <taxon>Bacteroidales</taxon>
        <taxon>Odoribacteraceae</taxon>
        <taxon>Butyricimonas</taxon>
    </lineage>
</organism>
<gene>
    <name evidence="4" type="ORF">DXA50_02880</name>
    <name evidence="3" type="ORF">I6J59_02695</name>
</gene>
<dbReference type="Proteomes" id="UP000286063">
    <property type="component" value="Unassembled WGS sequence"/>
</dbReference>
<dbReference type="Pfam" id="PF05036">
    <property type="entry name" value="SPOR"/>
    <property type="match status" value="1"/>
</dbReference>
<dbReference type="InterPro" id="IPR007730">
    <property type="entry name" value="SPOR-like_dom"/>
</dbReference>
<evidence type="ECO:0000313" key="5">
    <source>
        <dbReference type="Proteomes" id="UP000286063"/>
    </source>
</evidence>
<dbReference type="InterPro" id="IPR036680">
    <property type="entry name" value="SPOR-like_sf"/>
</dbReference>
<dbReference type="GO" id="GO:0042834">
    <property type="term" value="F:peptidoglycan binding"/>
    <property type="evidence" value="ECO:0007669"/>
    <property type="project" value="InterPro"/>
</dbReference>